<sequence>MDCTTLLLIDDHPLFRKGLAQLFGASDDFEVVGQAASGREGINLAVSLAPQQVLLDLHMPGLSGLQVLDELRQLRLDCQVVVLTASMDRAELLMALRLGASGYVLKETEPDALLDYMRNCNRGAIVLDSTLIALLADQDAPTSRPGHDLEHADTHNLTEREGQTLALIAAGMSNKQIGRELGISDGTVKIYVKNLLQKLSLHSRLELAAWVHNGASVRHEEHH</sequence>
<gene>
    <name evidence="1" type="ORF">ACJEBM_26785</name>
</gene>
<comment type="caution">
    <text evidence="1">The sequence shown here is derived from an EMBL/GenBank/DDBJ whole genome shotgun (WGS) entry which is preliminary data.</text>
</comment>
<accession>A0ACC7N4V0</accession>
<evidence type="ECO:0000313" key="1">
    <source>
        <dbReference type="EMBL" id="MFK9084265.1"/>
    </source>
</evidence>
<dbReference type="Proteomes" id="UP001622950">
    <property type="component" value="Unassembled WGS sequence"/>
</dbReference>
<evidence type="ECO:0000313" key="2">
    <source>
        <dbReference type="Proteomes" id="UP001622950"/>
    </source>
</evidence>
<proteinExistence type="predicted"/>
<protein>
    <submittedName>
        <fullName evidence="1">Response regulator</fullName>
    </submittedName>
</protein>
<keyword evidence="2" id="KW-1185">Reference proteome</keyword>
<name>A0ACC7N4V0_9PSED</name>
<reference evidence="1" key="1">
    <citation type="submission" date="2024-11" db="EMBL/GenBank/DDBJ databases">
        <authorList>
            <person name="Lucas J.A."/>
        </authorList>
    </citation>
    <scope>NUCLEOTIDE SEQUENCE</scope>
    <source>
        <strain evidence="1">Z 8.8</strain>
    </source>
</reference>
<dbReference type="EMBL" id="JBJHQE010000076">
    <property type="protein sequence ID" value="MFK9084265.1"/>
    <property type="molecule type" value="Genomic_DNA"/>
</dbReference>
<organism evidence="1 2">
    <name type="scientific">Pseudomonas neuropathica</name>
    <dbReference type="NCBI Taxonomy" id="2730425"/>
    <lineage>
        <taxon>Bacteria</taxon>
        <taxon>Pseudomonadati</taxon>
        <taxon>Pseudomonadota</taxon>
        <taxon>Gammaproteobacteria</taxon>
        <taxon>Pseudomonadales</taxon>
        <taxon>Pseudomonadaceae</taxon>
        <taxon>Pseudomonas</taxon>
    </lineage>
</organism>